<protein>
    <submittedName>
        <fullName evidence="2">Unannotated protein</fullName>
    </submittedName>
</protein>
<dbReference type="SUPFAM" id="SSF63817">
    <property type="entry name" value="Sortase"/>
    <property type="match status" value="1"/>
</dbReference>
<dbReference type="InterPro" id="IPR023365">
    <property type="entry name" value="Sortase_dom-sf"/>
</dbReference>
<keyword evidence="1" id="KW-0378">Hydrolase</keyword>
<dbReference type="EMBL" id="CAFBMX010000002">
    <property type="protein sequence ID" value="CAB4918028.1"/>
    <property type="molecule type" value="Genomic_DNA"/>
</dbReference>
<evidence type="ECO:0000313" key="2">
    <source>
        <dbReference type="EMBL" id="CAB4918028.1"/>
    </source>
</evidence>
<gene>
    <name evidence="2" type="ORF">UFOPK3674_00354</name>
</gene>
<sequence>MSRRTIGAVLAVVGALLLADAALTLLWREPVSWALHRGDQAQLRERLAQAQRDGALAPGATDAQGPAAAMAHAARRLGRSAQPGDPLGSISIPRIGARFVVVEGTGRDELREGPGHYVHTALPGESGTVGLAGHRTTYQQPFRSIDALAPGDRIVVRMPYGRFTYRVTGTRIVAPSQVSVLARASSGDQLVLTACHPLFSARQRIVVTARLTAAEPRMRS</sequence>
<organism evidence="2">
    <name type="scientific">freshwater metagenome</name>
    <dbReference type="NCBI Taxonomy" id="449393"/>
    <lineage>
        <taxon>unclassified sequences</taxon>
        <taxon>metagenomes</taxon>
        <taxon>ecological metagenomes</taxon>
    </lineage>
</organism>
<dbReference type="NCBIfam" id="TIGR01076">
    <property type="entry name" value="sortase_fam"/>
    <property type="match status" value="1"/>
</dbReference>
<dbReference type="CDD" id="cd05830">
    <property type="entry name" value="Sortase_E"/>
    <property type="match status" value="1"/>
</dbReference>
<dbReference type="InterPro" id="IPR005754">
    <property type="entry name" value="Sortase"/>
</dbReference>
<evidence type="ECO:0000256" key="1">
    <source>
        <dbReference type="ARBA" id="ARBA00022801"/>
    </source>
</evidence>
<dbReference type="Pfam" id="PF04203">
    <property type="entry name" value="Sortase"/>
    <property type="match status" value="1"/>
</dbReference>
<dbReference type="AlphaFoldDB" id="A0A6J7HFJ1"/>
<name>A0A6J7HFJ1_9ZZZZ</name>
<dbReference type="InterPro" id="IPR042003">
    <property type="entry name" value="Sortase_E"/>
</dbReference>
<proteinExistence type="predicted"/>
<reference evidence="2" key="1">
    <citation type="submission" date="2020-05" db="EMBL/GenBank/DDBJ databases">
        <authorList>
            <person name="Chiriac C."/>
            <person name="Salcher M."/>
            <person name="Ghai R."/>
            <person name="Kavagutti S V."/>
        </authorList>
    </citation>
    <scope>NUCLEOTIDE SEQUENCE</scope>
</reference>
<dbReference type="Gene3D" id="2.40.260.10">
    <property type="entry name" value="Sortase"/>
    <property type="match status" value="1"/>
</dbReference>
<accession>A0A6J7HFJ1</accession>
<dbReference type="GO" id="GO:0016787">
    <property type="term" value="F:hydrolase activity"/>
    <property type="evidence" value="ECO:0007669"/>
    <property type="project" value="UniProtKB-KW"/>
</dbReference>